<feature type="domain" description="Protein kinase" evidence="12">
    <location>
        <begin position="27"/>
        <end position="294"/>
    </location>
</feature>
<accession>A0A7X0VB36</accession>
<keyword evidence="4 9" id="KW-0547">Nucleotide-binding</keyword>
<feature type="compositionally biased region" description="Pro residues" evidence="10">
    <location>
        <begin position="324"/>
        <end position="337"/>
    </location>
</feature>
<feature type="compositionally biased region" description="Low complexity" evidence="10">
    <location>
        <begin position="8"/>
        <end position="17"/>
    </location>
</feature>
<name>A0A7X0VB36_9ACTN</name>
<evidence type="ECO:0000256" key="7">
    <source>
        <dbReference type="ARBA" id="ARBA00047899"/>
    </source>
</evidence>
<evidence type="ECO:0000256" key="6">
    <source>
        <dbReference type="ARBA" id="ARBA00022840"/>
    </source>
</evidence>
<feature type="region of interest" description="Disordered" evidence="10">
    <location>
        <begin position="1"/>
        <end position="20"/>
    </location>
</feature>
<proteinExistence type="inferred from homology"/>
<keyword evidence="6 9" id="KW-0067">ATP-binding</keyword>
<dbReference type="InterPro" id="IPR008271">
    <property type="entry name" value="Ser/Thr_kinase_AS"/>
</dbReference>
<organism evidence="13 14">
    <name type="scientific">Nocardioides luti</name>
    <dbReference type="NCBI Taxonomy" id="2761101"/>
    <lineage>
        <taxon>Bacteria</taxon>
        <taxon>Bacillati</taxon>
        <taxon>Actinomycetota</taxon>
        <taxon>Actinomycetes</taxon>
        <taxon>Propionibacteriales</taxon>
        <taxon>Nocardioidaceae</taxon>
        <taxon>Nocardioides</taxon>
    </lineage>
</organism>
<dbReference type="PROSITE" id="PS50011">
    <property type="entry name" value="PROTEIN_KINASE_DOM"/>
    <property type="match status" value="1"/>
</dbReference>
<feature type="compositionally biased region" description="Low complexity" evidence="10">
    <location>
        <begin position="338"/>
        <end position="366"/>
    </location>
</feature>
<keyword evidence="3" id="KW-0808">Transferase</keyword>
<comment type="catalytic activity">
    <reaction evidence="7">
        <text>L-threonyl-[protein] + ATP = O-phospho-L-threonyl-[protein] + ADP + H(+)</text>
        <dbReference type="Rhea" id="RHEA:46608"/>
        <dbReference type="Rhea" id="RHEA-COMP:11060"/>
        <dbReference type="Rhea" id="RHEA-COMP:11605"/>
        <dbReference type="ChEBI" id="CHEBI:15378"/>
        <dbReference type="ChEBI" id="CHEBI:30013"/>
        <dbReference type="ChEBI" id="CHEBI:30616"/>
        <dbReference type="ChEBI" id="CHEBI:61977"/>
        <dbReference type="ChEBI" id="CHEBI:456216"/>
        <dbReference type="EC" id="2.7.11.1"/>
    </reaction>
</comment>
<dbReference type="PANTHER" id="PTHR48012">
    <property type="entry name" value="STERILE20-LIKE KINASE, ISOFORM B-RELATED"/>
    <property type="match status" value="1"/>
</dbReference>
<evidence type="ECO:0000256" key="5">
    <source>
        <dbReference type="ARBA" id="ARBA00022777"/>
    </source>
</evidence>
<evidence type="ECO:0000256" key="10">
    <source>
        <dbReference type="SAM" id="MobiDB-lite"/>
    </source>
</evidence>
<dbReference type="Pfam" id="PF00069">
    <property type="entry name" value="Pkinase"/>
    <property type="match status" value="1"/>
</dbReference>
<keyword evidence="2 13" id="KW-0723">Serine/threonine-protein kinase</keyword>
<dbReference type="PROSITE" id="PS00107">
    <property type="entry name" value="PROTEIN_KINASE_ATP"/>
    <property type="match status" value="1"/>
</dbReference>
<protein>
    <submittedName>
        <fullName evidence="13">Serine/threonine protein kinase</fullName>
    </submittedName>
</protein>
<dbReference type="GO" id="GO:0004674">
    <property type="term" value="F:protein serine/threonine kinase activity"/>
    <property type="evidence" value="ECO:0007669"/>
    <property type="project" value="UniProtKB-KW"/>
</dbReference>
<evidence type="ECO:0000256" key="2">
    <source>
        <dbReference type="ARBA" id="ARBA00022527"/>
    </source>
</evidence>
<comment type="similarity">
    <text evidence="1">Belongs to the protein kinase superfamily. STE Ser/Thr protein kinase family. STE20 subfamily.</text>
</comment>
<keyword evidence="5 13" id="KW-0418">Kinase</keyword>
<dbReference type="CDD" id="cd14014">
    <property type="entry name" value="STKc_PknB_like"/>
    <property type="match status" value="1"/>
</dbReference>
<keyword evidence="11" id="KW-0472">Membrane</keyword>
<dbReference type="PANTHER" id="PTHR48012:SF10">
    <property type="entry name" value="FI20177P1"/>
    <property type="match status" value="1"/>
</dbReference>
<reference evidence="13 14" key="1">
    <citation type="submission" date="2020-08" db="EMBL/GenBank/DDBJ databases">
        <authorList>
            <person name="Seo M.-J."/>
        </authorList>
    </citation>
    <scope>NUCLEOTIDE SEQUENCE [LARGE SCALE GENOMIC DNA]</scope>
    <source>
        <strain evidence="13 14">KIGAM211</strain>
    </source>
</reference>
<dbReference type="SMART" id="SM00220">
    <property type="entry name" value="S_TKc"/>
    <property type="match status" value="1"/>
</dbReference>
<sequence length="396" mass="40161">MTETPHSLPTGPTGPAAGPTPPLAGRYVLVDQIGLGGMGTVWRAWDLRTQQFVAAKVLGQHDGGMLLRFVREQSVRIQHPHVVAPSGWAAEDNLVVFTMDLVRGGSVQTLLGDHGPLPESYVSVLLDQTLQALEAIHGAGVVHRDIKPANLLLEATGTGRPVVRVGDFGVAALVDDVRLTRFPGAIGTDGYMAPEQVRGAAPDPRQDLYALGIVAVQLLTGQAPRQQAAHDPAPAGRLKPLLDAMTSHDVDVRPPSAAAALGYLRQLGVPPGSPWQSDPEPPEVFDQLGDVPVPSTPTHATGPASGAPVGSGTPSGPGGYADPQGPPSGPATPPAPAAGPALRPGSAEPATGAAPGTAPAATGSTGSTGNGATLVAIACFVVALVLAGIALLLVLR</sequence>
<dbReference type="GO" id="GO:0005524">
    <property type="term" value="F:ATP binding"/>
    <property type="evidence" value="ECO:0007669"/>
    <property type="project" value="UniProtKB-UniRule"/>
</dbReference>
<evidence type="ECO:0000313" key="14">
    <source>
        <dbReference type="Proteomes" id="UP000523955"/>
    </source>
</evidence>
<comment type="caution">
    <text evidence="13">The sequence shown here is derived from an EMBL/GenBank/DDBJ whole genome shotgun (WGS) entry which is preliminary data.</text>
</comment>
<dbReference type="PROSITE" id="PS00108">
    <property type="entry name" value="PROTEIN_KINASE_ST"/>
    <property type="match status" value="1"/>
</dbReference>
<dbReference type="Gene3D" id="1.10.510.10">
    <property type="entry name" value="Transferase(Phosphotransferase) domain 1"/>
    <property type="match status" value="1"/>
</dbReference>
<dbReference type="RefSeq" id="WP_185253073.1">
    <property type="nucleotide sequence ID" value="NZ_JACKXE010000001.1"/>
</dbReference>
<dbReference type="InterPro" id="IPR017441">
    <property type="entry name" value="Protein_kinase_ATP_BS"/>
</dbReference>
<dbReference type="InterPro" id="IPR050629">
    <property type="entry name" value="STE20/SPS1-PAK"/>
</dbReference>
<gene>
    <name evidence="13" type="ORF">H5V45_11670</name>
</gene>
<keyword evidence="11" id="KW-1133">Transmembrane helix</keyword>
<feature type="region of interest" description="Disordered" evidence="10">
    <location>
        <begin position="270"/>
        <end position="366"/>
    </location>
</feature>
<evidence type="ECO:0000313" key="13">
    <source>
        <dbReference type="EMBL" id="MBB6627975.1"/>
    </source>
</evidence>
<evidence type="ECO:0000256" key="3">
    <source>
        <dbReference type="ARBA" id="ARBA00022679"/>
    </source>
</evidence>
<dbReference type="Proteomes" id="UP000523955">
    <property type="component" value="Unassembled WGS sequence"/>
</dbReference>
<evidence type="ECO:0000256" key="8">
    <source>
        <dbReference type="ARBA" id="ARBA00048679"/>
    </source>
</evidence>
<dbReference type="AlphaFoldDB" id="A0A7X0VB36"/>
<evidence type="ECO:0000256" key="1">
    <source>
        <dbReference type="ARBA" id="ARBA00008874"/>
    </source>
</evidence>
<keyword evidence="14" id="KW-1185">Reference proteome</keyword>
<comment type="catalytic activity">
    <reaction evidence="8">
        <text>L-seryl-[protein] + ATP = O-phospho-L-seryl-[protein] + ADP + H(+)</text>
        <dbReference type="Rhea" id="RHEA:17989"/>
        <dbReference type="Rhea" id="RHEA-COMP:9863"/>
        <dbReference type="Rhea" id="RHEA-COMP:11604"/>
        <dbReference type="ChEBI" id="CHEBI:15378"/>
        <dbReference type="ChEBI" id="CHEBI:29999"/>
        <dbReference type="ChEBI" id="CHEBI:30616"/>
        <dbReference type="ChEBI" id="CHEBI:83421"/>
        <dbReference type="ChEBI" id="CHEBI:456216"/>
        <dbReference type="EC" id="2.7.11.1"/>
    </reaction>
</comment>
<keyword evidence="11" id="KW-0812">Transmembrane</keyword>
<dbReference type="InterPro" id="IPR000719">
    <property type="entry name" value="Prot_kinase_dom"/>
</dbReference>
<dbReference type="SUPFAM" id="SSF56112">
    <property type="entry name" value="Protein kinase-like (PK-like)"/>
    <property type="match status" value="1"/>
</dbReference>
<dbReference type="InterPro" id="IPR011009">
    <property type="entry name" value="Kinase-like_dom_sf"/>
</dbReference>
<dbReference type="EMBL" id="JACKXE010000001">
    <property type="protein sequence ID" value="MBB6627975.1"/>
    <property type="molecule type" value="Genomic_DNA"/>
</dbReference>
<dbReference type="GO" id="GO:0005737">
    <property type="term" value="C:cytoplasm"/>
    <property type="evidence" value="ECO:0007669"/>
    <property type="project" value="TreeGrafter"/>
</dbReference>
<evidence type="ECO:0000256" key="9">
    <source>
        <dbReference type="PROSITE-ProRule" id="PRU10141"/>
    </source>
</evidence>
<evidence type="ECO:0000259" key="12">
    <source>
        <dbReference type="PROSITE" id="PS50011"/>
    </source>
</evidence>
<feature type="transmembrane region" description="Helical" evidence="11">
    <location>
        <begin position="374"/>
        <end position="395"/>
    </location>
</feature>
<feature type="compositionally biased region" description="Low complexity" evidence="10">
    <location>
        <begin position="300"/>
        <end position="312"/>
    </location>
</feature>
<evidence type="ECO:0000256" key="11">
    <source>
        <dbReference type="SAM" id="Phobius"/>
    </source>
</evidence>
<feature type="binding site" evidence="9">
    <location>
        <position position="56"/>
    </location>
    <ligand>
        <name>ATP</name>
        <dbReference type="ChEBI" id="CHEBI:30616"/>
    </ligand>
</feature>
<evidence type="ECO:0000256" key="4">
    <source>
        <dbReference type="ARBA" id="ARBA00022741"/>
    </source>
</evidence>